<dbReference type="InterPro" id="IPR036554">
    <property type="entry name" value="GHMP_kinase_C_sf"/>
</dbReference>
<comment type="similarity">
    <text evidence="1 10">Belongs to the GHMP kinase family. IspE subfamily.</text>
</comment>
<protein>
    <recommendedName>
        <fullName evidence="3 10">4-diphosphocytidyl-2-C-methyl-D-erythritol kinase</fullName>
        <shortName evidence="10">CMK</shortName>
        <ecNumber evidence="2 10">2.7.1.148</ecNumber>
    </recommendedName>
    <alternativeName>
        <fullName evidence="9 10">4-(cytidine-5'-diphospho)-2-C-methyl-D-erythritol kinase</fullName>
    </alternativeName>
</protein>
<keyword evidence="8 10" id="KW-0414">Isoprene biosynthesis</keyword>
<dbReference type="GO" id="GO:0050515">
    <property type="term" value="F:4-(cytidine 5'-diphospho)-2-C-methyl-D-erythritol kinase activity"/>
    <property type="evidence" value="ECO:0007669"/>
    <property type="project" value="UniProtKB-UniRule"/>
</dbReference>
<dbReference type="PIRSF" id="PIRSF010376">
    <property type="entry name" value="IspE"/>
    <property type="match status" value="1"/>
</dbReference>
<evidence type="ECO:0000256" key="10">
    <source>
        <dbReference type="HAMAP-Rule" id="MF_00061"/>
    </source>
</evidence>
<dbReference type="Gene3D" id="3.30.230.10">
    <property type="match status" value="1"/>
</dbReference>
<keyword evidence="14" id="KW-1185">Reference proteome</keyword>
<dbReference type="HAMAP" id="MF_00061">
    <property type="entry name" value="IspE"/>
    <property type="match status" value="1"/>
</dbReference>
<dbReference type="InterPro" id="IPR014721">
    <property type="entry name" value="Ribsml_uS5_D2-typ_fold_subgr"/>
</dbReference>
<evidence type="ECO:0000259" key="12">
    <source>
        <dbReference type="Pfam" id="PF08544"/>
    </source>
</evidence>
<keyword evidence="6 10" id="KW-0418">Kinase</keyword>
<dbReference type="Pfam" id="PF00288">
    <property type="entry name" value="GHMP_kinases_N"/>
    <property type="match status" value="1"/>
</dbReference>
<dbReference type="EC" id="2.7.1.148" evidence="2 10"/>
<feature type="domain" description="GHMP kinase C-terminal" evidence="12">
    <location>
        <begin position="205"/>
        <end position="270"/>
    </location>
</feature>
<comment type="caution">
    <text evidence="13">The sequence shown here is derived from an EMBL/GenBank/DDBJ whole genome shotgun (WGS) entry which is preliminary data.</text>
</comment>
<evidence type="ECO:0000313" key="13">
    <source>
        <dbReference type="EMBL" id="NHO65009.1"/>
    </source>
</evidence>
<dbReference type="AlphaFoldDB" id="A0A9E5JR64"/>
<feature type="domain" description="GHMP kinase N-terminal" evidence="11">
    <location>
        <begin position="66"/>
        <end position="153"/>
    </location>
</feature>
<comment type="catalytic activity">
    <reaction evidence="10">
        <text>4-CDP-2-C-methyl-D-erythritol + ATP = 4-CDP-2-C-methyl-D-erythritol 2-phosphate + ADP + H(+)</text>
        <dbReference type="Rhea" id="RHEA:18437"/>
        <dbReference type="ChEBI" id="CHEBI:15378"/>
        <dbReference type="ChEBI" id="CHEBI:30616"/>
        <dbReference type="ChEBI" id="CHEBI:57823"/>
        <dbReference type="ChEBI" id="CHEBI:57919"/>
        <dbReference type="ChEBI" id="CHEBI:456216"/>
        <dbReference type="EC" id="2.7.1.148"/>
    </reaction>
</comment>
<feature type="active site" evidence="10">
    <location>
        <position position="146"/>
    </location>
</feature>
<feature type="active site" evidence="10">
    <location>
        <position position="11"/>
    </location>
</feature>
<dbReference type="RefSeq" id="WP_167182951.1">
    <property type="nucleotide sequence ID" value="NZ_JAAONZ010000003.1"/>
</dbReference>
<gene>
    <name evidence="10 13" type="primary">ispE</name>
    <name evidence="13" type="ORF">G8770_05580</name>
</gene>
<evidence type="ECO:0000256" key="3">
    <source>
        <dbReference type="ARBA" id="ARBA00017473"/>
    </source>
</evidence>
<evidence type="ECO:0000256" key="6">
    <source>
        <dbReference type="ARBA" id="ARBA00022777"/>
    </source>
</evidence>
<dbReference type="GO" id="GO:0005524">
    <property type="term" value="F:ATP binding"/>
    <property type="evidence" value="ECO:0007669"/>
    <property type="project" value="UniProtKB-UniRule"/>
</dbReference>
<evidence type="ECO:0000256" key="5">
    <source>
        <dbReference type="ARBA" id="ARBA00022741"/>
    </source>
</evidence>
<feature type="binding site" evidence="10">
    <location>
        <begin position="104"/>
        <end position="114"/>
    </location>
    <ligand>
        <name>ATP</name>
        <dbReference type="ChEBI" id="CHEBI:30616"/>
    </ligand>
</feature>
<reference evidence="13" key="1">
    <citation type="submission" date="2020-03" db="EMBL/GenBank/DDBJ databases">
        <authorList>
            <person name="Guo F."/>
        </authorList>
    </citation>
    <scope>NUCLEOTIDE SEQUENCE</scope>
    <source>
        <strain evidence="13">JCM 30134</strain>
    </source>
</reference>
<keyword evidence="4 10" id="KW-0808">Transferase</keyword>
<evidence type="ECO:0000259" key="11">
    <source>
        <dbReference type="Pfam" id="PF00288"/>
    </source>
</evidence>
<dbReference type="Pfam" id="PF08544">
    <property type="entry name" value="GHMP_kinases_C"/>
    <property type="match status" value="1"/>
</dbReference>
<dbReference type="PANTHER" id="PTHR43527">
    <property type="entry name" value="4-DIPHOSPHOCYTIDYL-2-C-METHYL-D-ERYTHRITOL KINASE, CHLOROPLASTIC"/>
    <property type="match status" value="1"/>
</dbReference>
<comment type="pathway">
    <text evidence="10">Isoprenoid biosynthesis; isopentenyl diphosphate biosynthesis via DXP pathway; isopentenyl diphosphate from 1-deoxy-D-xylulose 5-phosphate: step 3/6.</text>
</comment>
<evidence type="ECO:0000256" key="8">
    <source>
        <dbReference type="ARBA" id="ARBA00023229"/>
    </source>
</evidence>
<dbReference type="InterPro" id="IPR013750">
    <property type="entry name" value="GHMP_kinase_C_dom"/>
</dbReference>
<dbReference type="SUPFAM" id="SSF54211">
    <property type="entry name" value="Ribosomal protein S5 domain 2-like"/>
    <property type="match status" value="1"/>
</dbReference>
<evidence type="ECO:0000256" key="9">
    <source>
        <dbReference type="ARBA" id="ARBA00032554"/>
    </source>
</evidence>
<evidence type="ECO:0000256" key="2">
    <source>
        <dbReference type="ARBA" id="ARBA00012052"/>
    </source>
</evidence>
<evidence type="ECO:0000256" key="1">
    <source>
        <dbReference type="ARBA" id="ARBA00009684"/>
    </source>
</evidence>
<dbReference type="EMBL" id="JAAONZ010000003">
    <property type="protein sequence ID" value="NHO65009.1"/>
    <property type="molecule type" value="Genomic_DNA"/>
</dbReference>
<keyword evidence="7 10" id="KW-0067">ATP-binding</keyword>
<dbReference type="Proteomes" id="UP000787472">
    <property type="component" value="Unassembled WGS sequence"/>
</dbReference>
<dbReference type="GO" id="GO:0019288">
    <property type="term" value="P:isopentenyl diphosphate biosynthetic process, methylerythritol 4-phosphate pathway"/>
    <property type="evidence" value="ECO:0007669"/>
    <property type="project" value="UniProtKB-UniRule"/>
</dbReference>
<keyword evidence="5 10" id="KW-0547">Nucleotide-binding</keyword>
<dbReference type="InterPro" id="IPR006204">
    <property type="entry name" value="GHMP_kinase_N_dom"/>
</dbReference>
<dbReference type="Gene3D" id="3.30.70.890">
    <property type="entry name" value="GHMP kinase, C-terminal domain"/>
    <property type="match status" value="1"/>
</dbReference>
<evidence type="ECO:0000256" key="7">
    <source>
        <dbReference type="ARBA" id="ARBA00022840"/>
    </source>
</evidence>
<dbReference type="InterPro" id="IPR020568">
    <property type="entry name" value="Ribosomal_Su5_D2-typ_SF"/>
</dbReference>
<accession>A0A9E5JR64</accession>
<organism evidence="13 14">
    <name type="scientific">Pseudomaricurvus hydrocarbonicus</name>
    <dbReference type="NCBI Taxonomy" id="1470433"/>
    <lineage>
        <taxon>Bacteria</taxon>
        <taxon>Pseudomonadati</taxon>
        <taxon>Pseudomonadota</taxon>
        <taxon>Gammaproteobacteria</taxon>
        <taxon>Cellvibrionales</taxon>
        <taxon>Cellvibrionaceae</taxon>
        <taxon>Pseudomaricurvus</taxon>
    </lineage>
</organism>
<dbReference type="SUPFAM" id="SSF55060">
    <property type="entry name" value="GHMP Kinase, C-terminal domain"/>
    <property type="match status" value="1"/>
</dbReference>
<name>A0A9E5JR64_9GAMM</name>
<dbReference type="PANTHER" id="PTHR43527:SF2">
    <property type="entry name" value="4-DIPHOSPHOCYTIDYL-2-C-METHYL-D-ERYTHRITOL KINASE, CHLOROPLASTIC"/>
    <property type="match status" value="1"/>
</dbReference>
<dbReference type="InterPro" id="IPR004424">
    <property type="entry name" value="IspE"/>
</dbReference>
<comment type="function">
    <text evidence="10">Catalyzes the phosphorylation of the position 2 hydroxy group of 4-diphosphocytidyl-2C-methyl-D-erythritol.</text>
</comment>
<dbReference type="FunFam" id="3.30.230.10:FF:000022">
    <property type="entry name" value="4-diphosphocytidyl-2-C-methyl-D-erythritol kinase"/>
    <property type="match status" value="1"/>
</dbReference>
<dbReference type="GO" id="GO:0016114">
    <property type="term" value="P:terpenoid biosynthetic process"/>
    <property type="evidence" value="ECO:0007669"/>
    <property type="project" value="UniProtKB-UniRule"/>
</dbReference>
<dbReference type="NCBIfam" id="TIGR00154">
    <property type="entry name" value="ispE"/>
    <property type="match status" value="1"/>
</dbReference>
<evidence type="ECO:0000256" key="4">
    <source>
        <dbReference type="ARBA" id="ARBA00022679"/>
    </source>
</evidence>
<evidence type="ECO:0000313" key="14">
    <source>
        <dbReference type="Proteomes" id="UP000787472"/>
    </source>
</evidence>
<sequence>MNSITLPAPAKLNLFLHITGQRSDGYHTLQTLFQLLDFGDQLHYQRRQDEQITLQPDIPGVATEDNLIVRAARLLQGYAQQHRARVDLDNPPLGVDIHLDKRLPMGGGIGGGSSNAATTLLALNHLWGLQLDTDTLAELGRQLGADVPVFIRGKTAWAEGIGEQLQAVEMPEDWFLVLTPDCHVSTAEIFSHKDLTRGTSDITVAAFLEQGGHNDCQPLVRNLFPEVDSALEWLSRYGDAKMTGTGACVFAPFDDKASAEAVLAKAPDHLKGFVARGVNQSEVHQLLNR</sequence>
<proteinExistence type="inferred from homology"/>